<dbReference type="InterPro" id="IPR019954">
    <property type="entry name" value="Ubiquitin_CS"/>
</dbReference>
<dbReference type="PROSITE" id="PS00299">
    <property type="entry name" value="UBIQUITIN_1"/>
    <property type="match status" value="1"/>
</dbReference>
<dbReference type="GO" id="GO:0051787">
    <property type="term" value="F:misfolded protein binding"/>
    <property type="evidence" value="ECO:0007669"/>
    <property type="project" value="TreeGrafter"/>
</dbReference>
<dbReference type="PANTHER" id="PTHR15204">
    <property type="entry name" value="LARGE PROLINE-RICH PROTEIN BAG6"/>
    <property type="match status" value="1"/>
</dbReference>
<dbReference type="CDD" id="cd17039">
    <property type="entry name" value="Ubl_ubiquitin_like"/>
    <property type="match status" value="1"/>
</dbReference>
<organism evidence="2 3">
    <name type="scientific">Rozella allomycis (strain CSF55)</name>
    <dbReference type="NCBI Taxonomy" id="988480"/>
    <lineage>
        <taxon>Eukaryota</taxon>
        <taxon>Fungi</taxon>
        <taxon>Fungi incertae sedis</taxon>
        <taxon>Cryptomycota</taxon>
        <taxon>Cryptomycota incertae sedis</taxon>
        <taxon>Rozella</taxon>
    </lineage>
</organism>
<accession>A0A4P9YEQ9</accession>
<dbReference type="GO" id="GO:0071818">
    <property type="term" value="C:BAT3 complex"/>
    <property type="evidence" value="ECO:0007669"/>
    <property type="project" value="TreeGrafter"/>
</dbReference>
<evidence type="ECO:0000313" key="3">
    <source>
        <dbReference type="Proteomes" id="UP000281549"/>
    </source>
</evidence>
<dbReference type="GO" id="GO:0036503">
    <property type="term" value="P:ERAD pathway"/>
    <property type="evidence" value="ECO:0007669"/>
    <property type="project" value="TreeGrafter"/>
</dbReference>
<dbReference type="GO" id="GO:0031593">
    <property type="term" value="F:polyubiquitin modification-dependent protein binding"/>
    <property type="evidence" value="ECO:0007669"/>
    <property type="project" value="TreeGrafter"/>
</dbReference>
<dbReference type="PANTHER" id="PTHR15204:SF0">
    <property type="entry name" value="LARGE PROLINE-RICH PROTEIN BAG6"/>
    <property type="match status" value="1"/>
</dbReference>
<dbReference type="InterPro" id="IPR029071">
    <property type="entry name" value="Ubiquitin-like_domsf"/>
</dbReference>
<name>A0A4P9YEQ9_ROZAC</name>
<gene>
    <name evidence="2" type="ORF">ROZALSC1DRAFT_24022</name>
</gene>
<dbReference type="Proteomes" id="UP000281549">
    <property type="component" value="Unassembled WGS sequence"/>
</dbReference>
<feature type="domain" description="Ubiquitin-like" evidence="1">
    <location>
        <begin position="1"/>
        <end position="80"/>
    </location>
</feature>
<evidence type="ECO:0000259" key="1">
    <source>
        <dbReference type="PROSITE" id="PS50053"/>
    </source>
</evidence>
<dbReference type="SUPFAM" id="SSF54236">
    <property type="entry name" value="Ubiquitin-like"/>
    <property type="match status" value="1"/>
</dbReference>
<evidence type="ECO:0000313" key="2">
    <source>
        <dbReference type="EMBL" id="RKP17618.1"/>
    </source>
</evidence>
<dbReference type="AlphaFoldDB" id="A0A4P9YEQ9"/>
<dbReference type="InterPro" id="IPR000626">
    <property type="entry name" value="Ubiquitin-like_dom"/>
</dbReference>
<dbReference type="Gene3D" id="3.10.20.90">
    <property type="entry name" value="Phosphatidylinositol 3-kinase Catalytic Subunit, Chain A, domain 1"/>
    <property type="match status" value="1"/>
</dbReference>
<dbReference type="Pfam" id="PF00240">
    <property type="entry name" value="ubiquitin"/>
    <property type="match status" value="1"/>
</dbReference>
<dbReference type="PROSITE" id="PS50053">
    <property type="entry name" value="UBIQUITIN_2"/>
    <property type="match status" value="1"/>
</dbReference>
<dbReference type="EMBL" id="ML005748">
    <property type="protein sequence ID" value="RKP17618.1"/>
    <property type="molecule type" value="Genomic_DNA"/>
</dbReference>
<protein>
    <recommendedName>
        <fullName evidence="1">Ubiquitin-like domain-containing protein</fullName>
    </recommendedName>
</protein>
<dbReference type="SMART" id="SM00213">
    <property type="entry name" value="UBQ"/>
    <property type="match status" value="1"/>
</dbReference>
<proteinExistence type="predicted"/>
<reference evidence="3" key="1">
    <citation type="journal article" date="2018" name="Nat. Microbiol.">
        <title>Leveraging single-cell genomics to expand the fungal tree of life.</title>
        <authorList>
            <person name="Ahrendt S.R."/>
            <person name="Quandt C.A."/>
            <person name="Ciobanu D."/>
            <person name="Clum A."/>
            <person name="Salamov A."/>
            <person name="Andreopoulos B."/>
            <person name="Cheng J.F."/>
            <person name="Woyke T."/>
            <person name="Pelin A."/>
            <person name="Henrissat B."/>
            <person name="Reynolds N.K."/>
            <person name="Benny G.L."/>
            <person name="Smith M.E."/>
            <person name="James T.Y."/>
            <person name="Grigoriev I.V."/>
        </authorList>
    </citation>
    <scope>NUCLEOTIDE SEQUENCE [LARGE SCALE GENOMIC DNA]</scope>
    <source>
        <strain evidence="3">CSF55</strain>
    </source>
</reference>
<feature type="non-terminal residue" evidence="2">
    <location>
        <position position="158"/>
    </location>
</feature>
<sequence length="158" mass="17219">MRIQIKRMNEDSSHPLQVDNQATLQDLKQLIHANLQVPIPHQRIIFRGRVLRENEKLLTDFVIGIVDDTVVHLVVRASENEERENSRPESAANVTTGMNSAVPQTAVFSFTIDTDLESAPQTLSSIMNQLVGSFQNTAGGGSFIGPLAFGLGSNAPVA</sequence>